<dbReference type="EnsemblMetazoa" id="GAUT004769-RA">
    <property type="protein sequence ID" value="GAUT004769-PA"/>
    <property type="gene ID" value="GAUT004769"/>
</dbReference>
<keyword evidence="1" id="KW-0472">Membrane</keyword>
<dbReference type="Proteomes" id="UP000078200">
    <property type="component" value="Unassembled WGS sequence"/>
</dbReference>
<name>A0A1A9UH64_GLOAU</name>
<dbReference type="VEuPathDB" id="VectorBase:GAUT004769"/>
<accession>A0A1A9UH64</accession>
<evidence type="ECO:0000313" key="3">
    <source>
        <dbReference type="Proteomes" id="UP000078200"/>
    </source>
</evidence>
<proteinExistence type="predicted"/>
<evidence type="ECO:0000313" key="2">
    <source>
        <dbReference type="EnsemblMetazoa" id="GAUT004769-PA"/>
    </source>
</evidence>
<sequence>MVDDGCIAITEFRISKIKVLCMSSIAGRSMQGKIKTFLYSFLNKLAFVIAIIVLVSLGNSCSCKWYLTIYVGDVDSFNIAAVVVMVFALLLSFAFAVSATNSFKRNFCSISVMTPSCSANNFPMDGASNWGDY</sequence>
<evidence type="ECO:0000256" key="1">
    <source>
        <dbReference type="SAM" id="Phobius"/>
    </source>
</evidence>
<reference evidence="2" key="1">
    <citation type="submission" date="2020-05" db="UniProtKB">
        <authorList>
            <consortium name="EnsemblMetazoa"/>
        </authorList>
    </citation>
    <scope>IDENTIFICATION</scope>
    <source>
        <strain evidence="2">TTRI</strain>
    </source>
</reference>
<keyword evidence="3" id="KW-1185">Reference proteome</keyword>
<organism evidence="2 3">
    <name type="scientific">Glossina austeni</name>
    <name type="common">Savannah tsetse fly</name>
    <dbReference type="NCBI Taxonomy" id="7395"/>
    <lineage>
        <taxon>Eukaryota</taxon>
        <taxon>Metazoa</taxon>
        <taxon>Ecdysozoa</taxon>
        <taxon>Arthropoda</taxon>
        <taxon>Hexapoda</taxon>
        <taxon>Insecta</taxon>
        <taxon>Pterygota</taxon>
        <taxon>Neoptera</taxon>
        <taxon>Endopterygota</taxon>
        <taxon>Diptera</taxon>
        <taxon>Brachycera</taxon>
        <taxon>Muscomorpha</taxon>
        <taxon>Hippoboscoidea</taxon>
        <taxon>Glossinidae</taxon>
        <taxon>Glossina</taxon>
    </lineage>
</organism>
<feature type="transmembrane region" description="Helical" evidence="1">
    <location>
        <begin position="37"/>
        <end position="57"/>
    </location>
</feature>
<feature type="transmembrane region" description="Helical" evidence="1">
    <location>
        <begin position="77"/>
        <end position="97"/>
    </location>
</feature>
<protein>
    <submittedName>
        <fullName evidence="2">Uncharacterized protein</fullName>
    </submittedName>
</protein>
<keyword evidence="1" id="KW-1133">Transmembrane helix</keyword>
<keyword evidence="1" id="KW-0812">Transmembrane</keyword>
<dbReference type="AlphaFoldDB" id="A0A1A9UH64"/>